<dbReference type="Proteomes" id="UP001148018">
    <property type="component" value="Unassembled WGS sequence"/>
</dbReference>
<dbReference type="GO" id="GO:0005886">
    <property type="term" value="C:plasma membrane"/>
    <property type="evidence" value="ECO:0007669"/>
    <property type="project" value="TreeGrafter"/>
</dbReference>
<dbReference type="OrthoDB" id="5814848at2759"/>
<gene>
    <name evidence="1" type="ORF">NHX12_001313</name>
</gene>
<protein>
    <submittedName>
        <fullName evidence="1">Uncharacterized protein</fullName>
    </submittedName>
</protein>
<dbReference type="PANTHER" id="PTHR11311:SF29">
    <property type="entry name" value="THROMBOSPONDIN TYPE-1 DOMAIN-CONTAINING PROTEIN 7A ISOFORM X1"/>
    <property type="match status" value="1"/>
</dbReference>
<accession>A0A9Q0E1V1</accession>
<sequence length="76" mass="8129">GALCPNSSALQDVRNCNENACTVYHWQTGPWGPCTEDPNARAPNSTGEDLTSCSTGVQTRKVICVRVNVGQVPPKK</sequence>
<dbReference type="InterPro" id="IPR051418">
    <property type="entry name" value="Spondin/Thrombospondin_T1"/>
</dbReference>
<dbReference type="GO" id="GO:0030036">
    <property type="term" value="P:actin cytoskeleton organization"/>
    <property type="evidence" value="ECO:0007669"/>
    <property type="project" value="TreeGrafter"/>
</dbReference>
<evidence type="ECO:0000313" key="2">
    <source>
        <dbReference type="Proteomes" id="UP001148018"/>
    </source>
</evidence>
<dbReference type="PANTHER" id="PTHR11311">
    <property type="entry name" value="SPONDIN"/>
    <property type="match status" value="1"/>
</dbReference>
<name>A0A9Q0E1V1_9TELE</name>
<proteinExistence type="predicted"/>
<organism evidence="1 2">
    <name type="scientific">Muraenolepis orangiensis</name>
    <name type="common">Patagonian moray cod</name>
    <dbReference type="NCBI Taxonomy" id="630683"/>
    <lineage>
        <taxon>Eukaryota</taxon>
        <taxon>Metazoa</taxon>
        <taxon>Chordata</taxon>
        <taxon>Craniata</taxon>
        <taxon>Vertebrata</taxon>
        <taxon>Euteleostomi</taxon>
        <taxon>Actinopterygii</taxon>
        <taxon>Neopterygii</taxon>
        <taxon>Teleostei</taxon>
        <taxon>Neoteleostei</taxon>
        <taxon>Acanthomorphata</taxon>
        <taxon>Zeiogadaria</taxon>
        <taxon>Gadariae</taxon>
        <taxon>Gadiformes</taxon>
        <taxon>Muraenolepidoidei</taxon>
        <taxon>Muraenolepididae</taxon>
        <taxon>Muraenolepis</taxon>
    </lineage>
</organism>
<feature type="non-terminal residue" evidence="1">
    <location>
        <position position="1"/>
    </location>
</feature>
<dbReference type="EMBL" id="JANIIK010000109">
    <property type="protein sequence ID" value="KAJ3597796.1"/>
    <property type="molecule type" value="Genomic_DNA"/>
</dbReference>
<keyword evidence="2" id="KW-1185">Reference proteome</keyword>
<evidence type="ECO:0000313" key="1">
    <source>
        <dbReference type="EMBL" id="KAJ3597796.1"/>
    </source>
</evidence>
<dbReference type="AlphaFoldDB" id="A0A9Q0E1V1"/>
<reference evidence="1" key="1">
    <citation type="submission" date="2022-07" db="EMBL/GenBank/DDBJ databases">
        <title>Chromosome-level genome of Muraenolepis orangiensis.</title>
        <authorList>
            <person name="Kim J."/>
        </authorList>
    </citation>
    <scope>NUCLEOTIDE SEQUENCE</scope>
    <source>
        <strain evidence="1">KU_S4_2022</strain>
        <tissue evidence="1">Muscle</tissue>
    </source>
</reference>
<comment type="caution">
    <text evidence="1">The sequence shown here is derived from an EMBL/GenBank/DDBJ whole genome shotgun (WGS) entry which is preliminary data.</text>
</comment>